<dbReference type="EMBL" id="CAMXCT030001134">
    <property type="protein sequence ID" value="CAL4774411.1"/>
    <property type="molecule type" value="Genomic_DNA"/>
</dbReference>
<dbReference type="EMBL" id="CAMXCT020001134">
    <property type="protein sequence ID" value="CAL1140474.1"/>
    <property type="molecule type" value="Genomic_DNA"/>
</dbReference>
<evidence type="ECO:0000313" key="5">
    <source>
        <dbReference type="Proteomes" id="UP001152797"/>
    </source>
</evidence>
<name>A0A9P1C8M6_9DINO</name>
<reference evidence="2" key="1">
    <citation type="submission" date="2022-10" db="EMBL/GenBank/DDBJ databases">
        <authorList>
            <person name="Chen Y."/>
            <person name="Dougan E. K."/>
            <person name="Chan C."/>
            <person name="Rhodes N."/>
            <person name="Thang M."/>
        </authorList>
    </citation>
    <scope>NUCLEOTIDE SEQUENCE</scope>
</reference>
<reference evidence="4" key="2">
    <citation type="submission" date="2024-04" db="EMBL/GenBank/DDBJ databases">
        <authorList>
            <person name="Chen Y."/>
            <person name="Shah S."/>
            <person name="Dougan E. K."/>
            <person name="Thang M."/>
            <person name="Chan C."/>
        </authorList>
    </citation>
    <scope>NUCLEOTIDE SEQUENCE [LARGE SCALE GENOMIC DNA]</scope>
</reference>
<sequence length="452" mass="48696">MTRLLQARPGVIDLEDKLCNSLKNKLKSILNIEASALVQIYDTARSANLPDRIRQEILSTLDGMAVGEVLEPQCVGKVDISALQSASMWEGCDILASRLRLLGVEGMKESLKRLCCGILVWLEREKTQKLPHPDLVYNLSKHMMQALQTSPTEIPEKAMKLAKYPDDPQGMNAQHFAAAYKDEKPAKIDFPGLAALLNPKTVPVRNSSSSVNANKDNKLATQAQVQPTGTSGSAAVADEVIWKILGRFSEVGDRILARGASGANIQLLDPGEKPASSATASQPLPLTGPVTSSLPALEDQQKHDQQQIPAANENSRKSLEEFEEQNMQQLLQREQRSKVKKVEKAVKAAALSGKGGKAKGKGAKSSAKVGSHRKQAMKRPAASTASSSACKAKAKAYPSASAGSLPRASVPEKRGCSKCRANGCPQCRDPSFSGQIWLKSEYLAYAKLHGLK</sequence>
<feature type="compositionally biased region" description="Polar residues" evidence="1">
    <location>
        <begin position="204"/>
        <end position="232"/>
    </location>
</feature>
<gene>
    <name evidence="2" type="ORF">C1SCF055_LOCUS14399</name>
    <name evidence="3" type="ORF">C1SCF055_LOCUS20622</name>
</gene>
<organism evidence="2">
    <name type="scientific">Cladocopium goreaui</name>
    <dbReference type="NCBI Taxonomy" id="2562237"/>
    <lineage>
        <taxon>Eukaryota</taxon>
        <taxon>Sar</taxon>
        <taxon>Alveolata</taxon>
        <taxon>Dinophyceae</taxon>
        <taxon>Suessiales</taxon>
        <taxon>Symbiodiniaceae</taxon>
        <taxon>Cladocopium</taxon>
    </lineage>
</organism>
<feature type="region of interest" description="Disordered" evidence="1">
    <location>
        <begin position="351"/>
        <end position="389"/>
    </location>
</feature>
<evidence type="ECO:0000313" key="2">
    <source>
        <dbReference type="EMBL" id="CAI3987099.1"/>
    </source>
</evidence>
<dbReference type="EMBL" id="CAMXCT010001890">
    <property type="protein sequence ID" value="CAI3993922.1"/>
    <property type="molecule type" value="Genomic_DNA"/>
</dbReference>
<protein>
    <submittedName>
        <fullName evidence="2">Uncharacterized protein</fullName>
    </submittedName>
</protein>
<evidence type="ECO:0000313" key="4">
    <source>
        <dbReference type="EMBL" id="CAL1140474.1"/>
    </source>
</evidence>
<keyword evidence="5" id="KW-1185">Reference proteome</keyword>
<dbReference type="AlphaFoldDB" id="A0A9P1C8M6"/>
<feature type="region of interest" description="Disordered" evidence="1">
    <location>
        <begin position="203"/>
        <end position="232"/>
    </location>
</feature>
<evidence type="ECO:0000313" key="3">
    <source>
        <dbReference type="EMBL" id="CAI3993922.1"/>
    </source>
</evidence>
<evidence type="ECO:0000256" key="1">
    <source>
        <dbReference type="SAM" id="MobiDB-lite"/>
    </source>
</evidence>
<accession>A0A9P1C8M6</accession>
<dbReference type="EMBL" id="CAMXCT020001890">
    <property type="protein sequence ID" value="CAL1147297.1"/>
    <property type="molecule type" value="Genomic_DNA"/>
</dbReference>
<comment type="caution">
    <text evidence="2">The sequence shown here is derived from an EMBL/GenBank/DDBJ whole genome shotgun (WGS) entry which is preliminary data.</text>
</comment>
<proteinExistence type="predicted"/>
<dbReference type="EMBL" id="CAMXCT030001890">
    <property type="protein sequence ID" value="CAL4781234.1"/>
    <property type="molecule type" value="Genomic_DNA"/>
</dbReference>
<feature type="region of interest" description="Disordered" evidence="1">
    <location>
        <begin position="267"/>
        <end position="339"/>
    </location>
</feature>
<feature type="compositionally biased region" description="Polar residues" evidence="1">
    <location>
        <begin position="276"/>
        <end position="294"/>
    </location>
</feature>
<dbReference type="EMBL" id="CAMXCT010001134">
    <property type="protein sequence ID" value="CAI3987099.1"/>
    <property type="molecule type" value="Genomic_DNA"/>
</dbReference>
<dbReference type="Proteomes" id="UP001152797">
    <property type="component" value="Unassembled WGS sequence"/>
</dbReference>